<gene>
    <name evidence="2" type="ORF">WHR41_06002</name>
</gene>
<feature type="compositionally biased region" description="Basic and acidic residues" evidence="1">
    <location>
        <begin position="236"/>
        <end position="247"/>
    </location>
</feature>
<keyword evidence="3" id="KW-1185">Reference proteome</keyword>
<sequence>MSLAILPSSPATYSQPPLLASAPSPSKRPKLSLNTTILPPAFGKKTTSLRLETLSATSPTIRNTFSNAHEEDSGLKAPGSRPKRPTLSTLSTSNIPTHDAPSTSPTAQDHLDASSTSSTSTSSTTSAISTSTIDSIPPPVPYKLTYNLPSILSNSPLSRPATQRKKPTKPMFPAAKKVAFRAPLTEDIKTEKYTLRHSDIDSSMSTISTLELSPPSPDKEPSQPAEQSSSPSSARNPEDKPAADQKQESYAPKPKPNRPFPPRTGDKRDSSDEEDDSDACPATPVAGRKKRHREWVWTLGPIGGEKAAEGKEEEGREDSVVGR</sequence>
<dbReference type="RefSeq" id="XP_069228667.1">
    <property type="nucleotide sequence ID" value="XM_069374607.1"/>
</dbReference>
<feature type="compositionally biased region" description="Low complexity" evidence="1">
    <location>
        <begin position="113"/>
        <end position="135"/>
    </location>
</feature>
<feature type="compositionally biased region" description="Low complexity" evidence="1">
    <location>
        <begin position="16"/>
        <end position="25"/>
    </location>
</feature>
<comment type="caution">
    <text evidence="2">The sequence shown here is derived from an EMBL/GenBank/DDBJ whole genome shotgun (WGS) entry which is preliminary data.</text>
</comment>
<evidence type="ECO:0000313" key="3">
    <source>
        <dbReference type="Proteomes" id="UP000803884"/>
    </source>
</evidence>
<evidence type="ECO:0000256" key="1">
    <source>
        <dbReference type="SAM" id="MobiDB-lite"/>
    </source>
</evidence>
<feature type="compositionally biased region" description="Pro residues" evidence="1">
    <location>
        <begin position="253"/>
        <end position="262"/>
    </location>
</feature>
<dbReference type="Proteomes" id="UP000803884">
    <property type="component" value="Unassembled WGS sequence"/>
</dbReference>
<feature type="compositionally biased region" description="Basic and acidic residues" evidence="1">
    <location>
        <begin position="184"/>
        <end position="200"/>
    </location>
</feature>
<dbReference type="GeneID" id="96007445"/>
<feature type="compositionally biased region" description="Polar residues" evidence="1">
    <location>
        <begin position="86"/>
        <end position="107"/>
    </location>
</feature>
<dbReference type="EMBL" id="JAAQHG020000018">
    <property type="protein sequence ID" value="KAL1585561.1"/>
    <property type="molecule type" value="Genomic_DNA"/>
</dbReference>
<feature type="compositionally biased region" description="Polar residues" evidence="1">
    <location>
        <begin position="45"/>
        <end position="67"/>
    </location>
</feature>
<feature type="compositionally biased region" description="Low complexity" evidence="1">
    <location>
        <begin position="222"/>
        <end position="234"/>
    </location>
</feature>
<protein>
    <submittedName>
        <fullName evidence="2">Uncharacterized protein</fullName>
    </submittedName>
</protein>
<feature type="region of interest" description="Disordered" evidence="1">
    <location>
        <begin position="1"/>
        <end position="140"/>
    </location>
</feature>
<proteinExistence type="predicted"/>
<feature type="region of interest" description="Disordered" evidence="1">
    <location>
        <begin position="152"/>
        <end position="323"/>
    </location>
</feature>
<reference evidence="2 3" key="1">
    <citation type="journal article" date="2020" name="Microbiol. Resour. Announc.">
        <title>Draft Genome Sequence of a Cladosporium Species Isolated from the Mesophotic Ascidian Didemnum maculosum.</title>
        <authorList>
            <person name="Gioti A."/>
            <person name="Siaperas R."/>
            <person name="Nikolaivits E."/>
            <person name="Le Goff G."/>
            <person name="Ouazzani J."/>
            <person name="Kotoulas G."/>
            <person name="Topakas E."/>
        </authorList>
    </citation>
    <scope>NUCLEOTIDE SEQUENCE [LARGE SCALE GENOMIC DNA]</scope>
    <source>
        <strain evidence="2 3">TM138-S3</strain>
    </source>
</reference>
<accession>A0AB34KPA7</accession>
<name>A0AB34KPA7_9PEZI</name>
<organism evidence="2 3">
    <name type="scientific">Cladosporium halotolerans</name>
    <dbReference type="NCBI Taxonomy" id="1052096"/>
    <lineage>
        <taxon>Eukaryota</taxon>
        <taxon>Fungi</taxon>
        <taxon>Dikarya</taxon>
        <taxon>Ascomycota</taxon>
        <taxon>Pezizomycotina</taxon>
        <taxon>Dothideomycetes</taxon>
        <taxon>Dothideomycetidae</taxon>
        <taxon>Cladosporiales</taxon>
        <taxon>Cladosporiaceae</taxon>
        <taxon>Cladosporium</taxon>
    </lineage>
</organism>
<dbReference type="AlphaFoldDB" id="A0AB34KPA7"/>
<feature type="compositionally biased region" description="Basic and acidic residues" evidence="1">
    <location>
        <begin position="306"/>
        <end position="323"/>
    </location>
</feature>
<evidence type="ECO:0000313" key="2">
    <source>
        <dbReference type="EMBL" id="KAL1585561.1"/>
    </source>
</evidence>